<keyword evidence="10" id="KW-0275">Fatty acid biosynthesis</keyword>
<comment type="similarity">
    <text evidence="2">Belongs to the zinc-containing alcohol dehydrogenase family. Quinone oxidoreductase subfamily.</text>
</comment>
<dbReference type="EMBL" id="JAODUO010000396">
    <property type="protein sequence ID" value="KAK2181467.1"/>
    <property type="molecule type" value="Genomic_DNA"/>
</dbReference>
<evidence type="ECO:0000256" key="14">
    <source>
        <dbReference type="ARBA" id="ARBA00048843"/>
    </source>
</evidence>
<dbReference type="SUPFAM" id="SSF50129">
    <property type="entry name" value="GroES-like"/>
    <property type="match status" value="1"/>
</dbReference>
<evidence type="ECO:0000259" key="15">
    <source>
        <dbReference type="SMART" id="SM00829"/>
    </source>
</evidence>
<dbReference type="SMART" id="SM00829">
    <property type="entry name" value="PKS_ER"/>
    <property type="match status" value="1"/>
</dbReference>
<dbReference type="EC" id="1.3.1.104" evidence="11"/>
<gene>
    <name evidence="16" type="ORF">NP493_388g01003</name>
</gene>
<evidence type="ECO:0000256" key="10">
    <source>
        <dbReference type="ARBA" id="ARBA00023160"/>
    </source>
</evidence>
<dbReference type="Gene3D" id="3.90.180.10">
    <property type="entry name" value="Medium-chain alcohol dehydrogenases, catalytic domain"/>
    <property type="match status" value="1"/>
</dbReference>
<evidence type="ECO:0000256" key="9">
    <source>
        <dbReference type="ARBA" id="ARBA00023128"/>
    </source>
</evidence>
<evidence type="ECO:0000256" key="2">
    <source>
        <dbReference type="ARBA" id="ARBA00010371"/>
    </source>
</evidence>
<dbReference type="InterPro" id="IPR011032">
    <property type="entry name" value="GroES-like_sf"/>
</dbReference>
<evidence type="ECO:0000256" key="11">
    <source>
        <dbReference type="ARBA" id="ARBA00038963"/>
    </source>
</evidence>
<accession>A0AAD9L1F3</accession>
<dbReference type="InterPro" id="IPR051034">
    <property type="entry name" value="Mito_Enoyl-ACP_Reductase"/>
</dbReference>
<dbReference type="FunFam" id="3.90.180.10:FF:000010">
    <property type="entry name" value="Enoyl-[acyl-carrier-protein] reductase, mitochondrial"/>
    <property type="match status" value="1"/>
</dbReference>
<evidence type="ECO:0000256" key="1">
    <source>
        <dbReference type="ARBA" id="ARBA00004173"/>
    </source>
</evidence>
<dbReference type="Gene3D" id="3.40.50.720">
    <property type="entry name" value="NAD(P)-binding Rossmann-like Domain"/>
    <property type="match status" value="1"/>
</dbReference>
<evidence type="ECO:0000256" key="8">
    <source>
        <dbReference type="ARBA" id="ARBA00023098"/>
    </source>
</evidence>
<evidence type="ECO:0000256" key="5">
    <source>
        <dbReference type="ARBA" id="ARBA00022857"/>
    </source>
</evidence>
<keyword evidence="8" id="KW-0443">Lipid metabolism</keyword>
<protein>
    <recommendedName>
        <fullName evidence="12">Enoyl-[acyl-carrier-protein] reductase, mitochondrial</fullName>
        <ecNumber evidence="11">1.3.1.104</ecNumber>
    </recommendedName>
    <alternativeName>
        <fullName evidence="13">2-enoyl thioester reductase</fullName>
    </alternativeName>
</protein>
<sequence>MSVLCRFIRSRAHRLPIVNIARSIGGASTEYFAVTYEEHGDPMKVLEGKTLTFETDPSSLNSNEVYLRMLAAPINPADINMIQGVYPVKLTLPLIAGFDGIGEVLSVGSAVKSFQSGDWVVPNAVSRTSIGTWRTHTVCEEENLWKIPNDIPLLSAATLAVNPCTAYRMLTDFVDLGKGDVVIQNGSNSAVGQAVIQIAAAMGLQTVNIVRDRPNNEIIVKWLIDMGATHVITQEFAHSPEMKMLMGTMRQPKLALNCVGGKGIADILKYMERKSTMVTYGGMSKRPLMVPTGSFIFNDVRLRGFWMSQWNKEHVNSPERREMWHYLCGLVRKGRLFPPIYRTVPLEHFKDGIKRTMEPYTTQKQILVMDKSLL</sequence>
<comment type="subcellular location">
    <subcellularLocation>
        <location evidence="1">Mitochondrion</location>
    </subcellularLocation>
</comment>
<keyword evidence="17" id="KW-1185">Reference proteome</keyword>
<dbReference type="InterPro" id="IPR020843">
    <property type="entry name" value="ER"/>
</dbReference>
<evidence type="ECO:0000313" key="16">
    <source>
        <dbReference type="EMBL" id="KAK2181467.1"/>
    </source>
</evidence>
<evidence type="ECO:0000256" key="12">
    <source>
        <dbReference type="ARBA" id="ARBA00041058"/>
    </source>
</evidence>
<dbReference type="FunFam" id="3.40.50.720:FF:000112">
    <property type="entry name" value="Enoyl-[acyl-carrier-protein] reductase 1, mitochondrial"/>
    <property type="match status" value="1"/>
</dbReference>
<evidence type="ECO:0000256" key="7">
    <source>
        <dbReference type="ARBA" id="ARBA00023002"/>
    </source>
</evidence>
<evidence type="ECO:0000256" key="13">
    <source>
        <dbReference type="ARBA" id="ARBA00042123"/>
    </source>
</evidence>
<evidence type="ECO:0000256" key="6">
    <source>
        <dbReference type="ARBA" id="ARBA00022946"/>
    </source>
</evidence>
<evidence type="ECO:0000313" key="17">
    <source>
        <dbReference type="Proteomes" id="UP001209878"/>
    </source>
</evidence>
<dbReference type="InterPro" id="IPR036291">
    <property type="entry name" value="NAD(P)-bd_dom_sf"/>
</dbReference>
<keyword evidence="9" id="KW-0496">Mitochondrion</keyword>
<comment type="caution">
    <text evidence="16">The sequence shown here is derived from an EMBL/GenBank/DDBJ whole genome shotgun (WGS) entry which is preliminary data.</text>
</comment>
<keyword evidence="5" id="KW-0521">NADP</keyword>
<dbReference type="CDD" id="cd08290">
    <property type="entry name" value="ETR"/>
    <property type="match status" value="1"/>
</dbReference>
<organism evidence="16 17">
    <name type="scientific">Ridgeia piscesae</name>
    <name type="common">Tubeworm</name>
    <dbReference type="NCBI Taxonomy" id="27915"/>
    <lineage>
        <taxon>Eukaryota</taxon>
        <taxon>Metazoa</taxon>
        <taxon>Spiralia</taxon>
        <taxon>Lophotrochozoa</taxon>
        <taxon>Annelida</taxon>
        <taxon>Polychaeta</taxon>
        <taxon>Sedentaria</taxon>
        <taxon>Canalipalpata</taxon>
        <taxon>Sabellida</taxon>
        <taxon>Siboglinidae</taxon>
        <taxon>Ridgeia</taxon>
    </lineage>
</organism>
<dbReference type="Proteomes" id="UP001209878">
    <property type="component" value="Unassembled WGS sequence"/>
</dbReference>
<comment type="catalytic activity">
    <reaction evidence="14">
        <text>a 2,3-saturated acyl-[ACP] + NADP(+) = a (2E)-enoyl-[ACP] + NADPH + H(+)</text>
        <dbReference type="Rhea" id="RHEA:22564"/>
        <dbReference type="Rhea" id="RHEA-COMP:9925"/>
        <dbReference type="Rhea" id="RHEA-COMP:9926"/>
        <dbReference type="ChEBI" id="CHEBI:15378"/>
        <dbReference type="ChEBI" id="CHEBI:57783"/>
        <dbReference type="ChEBI" id="CHEBI:58349"/>
        <dbReference type="ChEBI" id="CHEBI:78784"/>
        <dbReference type="ChEBI" id="CHEBI:78785"/>
        <dbReference type="EC" id="1.3.1.104"/>
    </reaction>
</comment>
<feature type="domain" description="Enoyl reductase (ER)" evidence="15">
    <location>
        <begin position="48"/>
        <end position="367"/>
    </location>
</feature>
<dbReference type="InterPro" id="IPR013154">
    <property type="entry name" value="ADH-like_N"/>
</dbReference>
<dbReference type="InterPro" id="IPR013149">
    <property type="entry name" value="ADH-like_C"/>
</dbReference>
<dbReference type="GO" id="GO:0141148">
    <property type="term" value="F:enoyl-[acyl-carrier-protein] reductase (NADPH) activity"/>
    <property type="evidence" value="ECO:0007669"/>
    <property type="project" value="UniProtKB-EC"/>
</dbReference>
<dbReference type="SUPFAM" id="SSF51735">
    <property type="entry name" value="NAD(P)-binding Rossmann-fold domains"/>
    <property type="match status" value="1"/>
</dbReference>
<dbReference type="Pfam" id="PF00107">
    <property type="entry name" value="ADH_zinc_N"/>
    <property type="match status" value="1"/>
</dbReference>
<keyword evidence="7" id="KW-0560">Oxidoreductase</keyword>
<keyword evidence="6" id="KW-0809">Transit peptide</keyword>
<evidence type="ECO:0000256" key="4">
    <source>
        <dbReference type="ARBA" id="ARBA00022832"/>
    </source>
</evidence>
<reference evidence="16" key="1">
    <citation type="journal article" date="2023" name="Mol. Biol. Evol.">
        <title>Third-Generation Sequencing Reveals the Adaptive Role of the Epigenome in Three Deep-Sea Polychaetes.</title>
        <authorList>
            <person name="Perez M."/>
            <person name="Aroh O."/>
            <person name="Sun Y."/>
            <person name="Lan Y."/>
            <person name="Juniper S.K."/>
            <person name="Young C.R."/>
            <person name="Angers B."/>
            <person name="Qian P.Y."/>
        </authorList>
    </citation>
    <scope>NUCLEOTIDE SEQUENCE</scope>
    <source>
        <strain evidence="16">R07B-5</strain>
    </source>
</reference>
<dbReference type="PANTHER" id="PTHR43981:SF2">
    <property type="entry name" value="ENOYL-[ACYL-CARRIER-PROTEIN] REDUCTASE, MITOCHONDRIAL"/>
    <property type="match status" value="1"/>
</dbReference>
<proteinExistence type="inferred from homology"/>
<dbReference type="AlphaFoldDB" id="A0AAD9L1F3"/>
<keyword evidence="4" id="KW-0276">Fatty acid metabolism</keyword>
<dbReference type="GO" id="GO:0005739">
    <property type="term" value="C:mitochondrion"/>
    <property type="evidence" value="ECO:0007669"/>
    <property type="project" value="UniProtKB-SubCell"/>
</dbReference>
<name>A0AAD9L1F3_RIDPI</name>
<dbReference type="GO" id="GO:0006633">
    <property type="term" value="P:fatty acid biosynthetic process"/>
    <property type="evidence" value="ECO:0007669"/>
    <property type="project" value="UniProtKB-KW"/>
</dbReference>
<keyword evidence="3" id="KW-0444">Lipid biosynthesis</keyword>
<dbReference type="PANTHER" id="PTHR43981">
    <property type="entry name" value="ENOYL-[ACYL-CARRIER-PROTEIN] REDUCTASE, MITOCHONDRIAL"/>
    <property type="match status" value="1"/>
</dbReference>
<evidence type="ECO:0000256" key="3">
    <source>
        <dbReference type="ARBA" id="ARBA00022516"/>
    </source>
</evidence>
<dbReference type="Pfam" id="PF08240">
    <property type="entry name" value="ADH_N"/>
    <property type="match status" value="1"/>
</dbReference>